<dbReference type="CDD" id="cd09086">
    <property type="entry name" value="ExoIII-like_AP-endo"/>
    <property type="match status" value="1"/>
</dbReference>
<feature type="binding site" evidence="6">
    <location>
        <position position="145"/>
    </location>
    <ligand>
        <name>Mg(2+)</name>
        <dbReference type="ChEBI" id="CHEBI:18420"/>
        <label>1</label>
    </ligand>
</feature>
<dbReference type="InterPro" id="IPR036691">
    <property type="entry name" value="Endo/exonu/phosph_ase_sf"/>
</dbReference>
<dbReference type="GO" id="GO:0003677">
    <property type="term" value="F:DNA binding"/>
    <property type="evidence" value="ECO:0007669"/>
    <property type="project" value="InterPro"/>
</dbReference>
<dbReference type="PROSITE" id="PS51435">
    <property type="entry name" value="AP_NUCLEASE_F1_4"/>
    <property type="match status" value="1"/>
</dbReference>
<feature type="site" description="Transition state stabilizer" evidence="7">
    <location>
        <position position="147"/>
    </location>
</feature>
<dbReference type="InterPro" id="IPR020847">
    <property type="entry name" value="AP_endonuclease_F1_BS"/>
</dbReference>
<proteinExistence type="inferred from homology"/>
<feature type="active site" description="Proton acceptor" evidence="5">
    <location>
        <position position="249"/>
    </location>
</feature>
<feature type="site" description="Important for catalytic activity" evidence="7">
    <location>
        <position position="213"/>
    </location>
</feature>
<dbReference type="AlphaFoldDB" id="A0A0U2XXM4"/>
<keyword evidence="2 6" id="KW-0479">Metal-binding</keyword>
<name>A0A0U2XXM4_9BACT</name>
<evidence type="ECO:0000256" key="7">
    <source>
        <dbReference type="PIRSR" id="PIRSR604808-3"/>
    </source>
</evidence>
<feature type="binding site" evidence="6">
    <location>
        <position position="248"/>
    </location>
    <ligand>
        <name>Mg(2+)</name>
        <dbReference type="ChEBI" id="CHEBI:18420"/>
        <label>1</label>
    </ligand>
</feature>
<evidence type="ECO:0000313" key="9">
    <source>
        <dbReference type="EMBL" id="ALS56097.1"/>
    </source>
</evidence>
<feature type="binding site" evidence="6">
    <location>
        <position position="147"/>
    </location>
    <ligand>
        <name>Mg(2+)</name>
        <dbReference type="ChEBI" id="CHEBI:18420"/>
        <label>1</label>
    </ligand>
</feature>
<feature type="site" description="Interaction with DNA substrate" evidence="7">
    <location>
        <position position="249"/>
    </location>
</feature>
<evidence type="ECO:0000256" key="4">
    <source>
        <dbReference type="ARBA" id="ARBA00022842"/>
    </source>
</evidence>
<feature type="active site" evidence="5">
    <location>
        <position position="104"/>
    </location>
</feature>
<dbReference type="Pfam" id="PF03372">
    <property type="entry name" value="Exo_endo_phos"/>
    <property type="match status" value="1"/>
</dbReference>
<feature type="domain" description="Endonuclease/exonuclease/phosphatase" evidence="8">
    <location>
        <begin position="4"/>
        <end position="249"/>
    </location>
</feature>
<evidence type="ECO:0000256" key="1">
    <source>
        <dbReference type="ARBA" id="ARBA00007092"/>
    </source>
</evidence>
<accession>A0A0U2XXM4</accession>
<dbReference type="InterPro" id="IPR005135">
    <property type="entry name" value="Endo/exonuclease/phosphatase"/>
</dbReference>
<evidence type="ECO:0000256" key="5">
    <source>
        <dbReference type="PIRSR" id="PIRSR604808-1"/>
    </source>
</evidence>
<dbReference type="NCBIfam" id="TIGR00633">
    <property type="entry name" value="xth"/>
    <property type="match status" value="1"/>
</dbReference>
<comment type="similarity">
    <text evidence="1">Belongs to the DNA repair enzymes AP/ExoA family.</text>
</comment>
<dbReference type="GO" id="GO:0008311">
    <property type="term" value="F:double-stranded DNA 3'-5' DNA exonuclease activity"/>
    <property type="evidence" value="ECO:0007669"/>
    <property type="project" value="InterPro"/>
</dbReference>
<dbReference type="Gene3D" id="3.60.10.10">
    <property type="entry name" value="Endonuclease/exonuclease/phosphatase"/>
    <property type="match status" value="1"/>
</dbReference>
<feature type="binding site" evidence="6">
    <location>
        <position position="34"/>
    </location>
    <ligand>
        <name>Mg(2+)</name>
        <dbReference type="ChEBI" id="CHEBI:18420"/>
        <label>1</label>
    </ligand>
</feature>
<dbReference type="SUPFAM" id="SSF56219">
    <property type="entry name" value="DNase I-like"/>
    <property type="match status" value="1"/>
</dbReference>
<reference evidence="9" key="1">
    <citation type="journal article" date="2016" name="ISME J.">
        <title>Functional metagenomic screen reveals new and diverse microbial rhodopsins.</title>
        <authorList>
            <person name="Pushkarev A."/>
            <person name="Beja O."/>
        </authorList>
    </citation>
    <scope>NUCLEOTIDE SEQUENCE</scope>
</reference>
<evidence type="ECO:0000256" key="6">
    <source>
        <dbReference type="PIRSR" id="PIRSR604808-2"/>
    </source>
</evidence>
<keyword evidence="6" id="KW-0464">Manganese</keyword>
<feature type="binding site" evidence="6">
    <location>
        <position position="7"/>
    </location>
    <ligand>
        <name>Mg(2+)</name>
        <dbReference type="ChEBI" id="CHEBI:18420"/>
        <label>1</label>
    </ligand>
</feature>
<sequence>MKIATWNVNSVNVRLPNILKYLRDYQPDILCLQELKCSEDKYPLKDFVSAGYHSLQACQKTYNGVSIISKSQGVDCHNNPVAINDGEMRSISATFDDLRVVNFYVVNGQSIGSEKYIHKLKWLENARDYIKEQLSSHNKLVVVGDFNIVPNENDASNFSSNDILCSDKERKALQVILDLGLTDCYKPQDNVSPYTWWDYRAGAFHRDIGYRIDLLLGSSALFKELQNYEVHRETRHKSWCPEQPKTSDHAPVMITL</sequence>
<keyword evidence="4 6" id="KW-0460">Magnesium</keyword>
<feature type="active site" description="Proton donor/acceptor" evidence="5">
    <location>
        <position position="145"/>
    </location>
</feature>
<dbReference type="GO" id="GO:0006281">
    <property type="term" value="P:DNA repair"/>
    <property type="evidence" value="ECO:0007669"/>
    <property type="project" value="InterPro"/>
</dbReference>
<dbReference type="GO" id="GO:0004519">
    <property type="term" value="F:endonuclease activity"/>
    <property type="evidence" value="ECO:0007669"/>
    <property type="project" value="InterPro"/>
</dbReference>
<organism evidence="9">
    <name type="scientific">uncultured bacterium EIL5A08</name>
    <dbReference type="NCBI Taxonomy" id="1768204"/>
    <lineage>
        <taxon>Bacteria</taxon>
        <taxon>environmental samples</taxon>
    </lineage>
</organism>
<comment type="cofactor">
    <cofactor evidence="6">
        <name>Mg(2+)</name>
        <dbReference type="ChEBI" id="CHEBI:18420"/>
    </cofactor>
    <cofactor evidence="6">
        <name>Mn(2+)</name>
        <dbReference type="ChEBI" id="CHEBI:29035"/>
    </cofactor>
    <text evidence="6">Probably binds two magnesium or manganese ions per subunit.</text>
</comment>
<dbReference type="PANTHER" id="PTHR43250">
    <property type="entry name" value="EXODEOXYRIBONUCLEASE III"/>
    <property type="match status" value="1"/>
</dbReference>
<dbReference type="EMBL" id="KT201087">
    <property type="protein sequence ID" value="ALS56097.1"/>
    <property type="molecule type" value="Genomic_DNA"/>
</dbReference>
<evidence type="ECO:0000259" key="8">
    <source>
        <dbReference type="Pfam" id="PF03372"/>
    </source>
</evidence>
<dbReference type="GO" id="GO:0046872">
    <property type="term" value="F:metal ion binding"/>
    <property type="evidence" value="ECO:0007669"/>
    <property type="project" value="UniProtKB-KW"/>
</dbReference>
<protein>
    <submittedName>
        <fullName evidence="9">Putative exodeoxyribonuclease III</fullName>
    </submittedName>
</protein>
<dbReference type="PROSITE" id="PS00726">
    <property type="entry name" value="AP_NUCLEASE_F1_1"/>
    <property type="match status" value="1"/>
</dbReference>
<dbReference type="NCBIfam" id="TIGR00195">
    <property type="entry name" value="exoDNase_III"/>
    <property type="match status" value="1"/>
</dbReference>
<dbReference type="InterPro" id="IPR037493">
    <property type="entry name" value="ExoIII-like"/>
</dbReference>
<dbReference type="PANTHER" id="PTHR43250:SF2">
    <property type="entry name" value="EXODEOXYRIBONUCLEASE III"/>
    <property type="match status" value="1"/>
</dbReference>
<keyword evidence="3" id="KW-0378">Hydrolase</keyword>
<evidence type="ECO:0000256" key="2">
    <source>
        <dbReference type="ARBA" id="ARBA00022723"/>
    </source>
</evidence>
<evidence type="ECO:0000256" key="3">
    <source>
        <dbReference type="ARBA" id="ARBA00022801"/>
    </source>
</evidence>
<dbReference type="InterPro" id="IPR004808">
    <property type="entry name" value="AP_endonuc_1"/>
</dbReference>
<feature type="binding site" evidence="6">
    <location>
        <position position="249"/>
    </location>
    <ligand>
        <name>Mg(2+)</name>
        <dbReference type="ChEBI" id="CHEBI:18420"/>
        <label>1</label>
    </ligand>
</feature>